<sequence length="582" mass="69281">MIEPSHLKIVGNCLNPRKVYNPSLHGWMYCSCDKCTACLNQKATTLSNRARAEIEQHKYSVFFTLTYDNEHLPKYEVFQDSNEVIQYRPIGRLVDDSSSDMLSNSCPINKYNNYENLYQFDESTFIPPIENYEDIYHFGVVCKKDIQNFLKRLRWRISKIPNITKDESKIRYYISSEYGPTTYRPHYHGILFFDSKKILDKIKSLIVMSWGKYERQQGERNRFKFRPFARPSLTSDYIKLCDPNTAYYVASYVAGNDNLPQVLQLRETKPFHVQSKNPVIGSYKVDKQEILENINRGTYTTTKQVFDDKTGQFNDVIVPLPETTLSSIFRKCVCYSTLTNDVKQQLYSFYSKYLEEWKNHLTYEIYDLIVKENNLHALQVFGGFTSPDSLRVIYHYLHSYPYLKYRSFLRKYHSEEYNRLDMDTGQNWYASKNAFKQTKVLNFSKYYKHEDAIVSYLCLFDKYLLLRKMYTLKNFYELQDDLIKSVGMRSALLHCYPTMYEDIQTAKCKVKSYKFPESNNNVISYVQRYVSKHNLLMKPLNKTFEQSLYYKTFVNQQEQRLLKSTKQKKFNNSFINNQRLIY</sequence>
<dbReference type="AlphaFoldDB" id="D1W385"/>
<evidence type="ECO:0000313" key="2">
    <source>
        <dbReference type="EMBL" id="EFA93042.1"/>
    </source>
</evidence>
<dbReference type="InterPro" id="IPR056906">
    <property type="entry name" value="ORF2/G2P_dom"/>
</dbReference>
<comment type="caution">
    <text evidence="2">The sequence shown here is derived from an EMBL/GenBank/DDBJ whole genome shotgun (WGS) entry which is preliminary data.</text>
</comment>
<dbReference type="Pfam" id="PF23343">
    <property type="entry name" value="REP_ORF2-G2P"/>
    <property type="match status" value="1"/>
</dbReference>
<evidence type="ECO:0000259" key="1">
    <source>
        <dbReference type="Pfam" id="PF23343"/>
    </source>
</evidence>
<reference evidence="2 3" key="1">
    <citation type="submission" date="2009-12" db="EMBL/GenBank/DDBJ databases">
        <title>Genome Sequence of Prevotella buccalis ATCC 35310.</title>
        <authorList>
            <person name="Durkin A.S."/>
            <person name="Madupu R."/>
            <person name="Torralba M."/>
            <person name="Methe B."/>
            <person name="Sutton G."/>
            <person name="Strausberg R.L."/>
            <person name="Nelson K.E."/>
        </authorList>
    </citation>
    <scope>NUCLEOTIDE SEQUENCE [LARGE SCALE GENOMIC DNA]</scope>
    <source>
        <strain evidence="2 3">ATCC 35310</strain>
    </source>
</reference>
<name>D1W385_9BACT</name>
<keyword evidence="3" id="KW-1185">Reference proteome</keyword>
<proteinExistence type="predicted"/>
<dbReference type="STRING" id="679190.HMPREF0650_1078"/>
<dbReference type="EMBL" id="ADEG01000016">
    <property type="protein sequence ID" value="EFA93042.1"/>
    <property type="molecule type" value="Genomic_DNA"/>
</dbReference>
<dbReference type="Proteomes" id="UP000005283">
    <property type="component" value="Unassembled WGS sequence"/>
</dbReference>
<evidence type="ECO:0000313" key="3">
    <source>
        <dbReference type="Proteomes" id="UP000005283"/>
    </source>
</evidence>
<dbReference type="RefSeq" id="WP_004347759.1">
    <property type="nucleotide sequence ID" value="NZ_ADEG01000016.1"/>
</dbReference>
<accession>D1W385</accession>
<feature type="domain" description="Replication-associated protein ORF2/G2P" evidence="1">
    <location>
        <begin position="142"/>
        <end position="216"/>
    </location>
</feature>
<protein>
    <recommendedName>
        <fullName evidence="1">Replication-associated protein ORF2/G2P domain-containing protein</fullName>
    </recommendedName>
</protein>
<organism evidence="2 3">
    <name type="scientific">Hoylesella buccalis ATCC 35310</name>
    <dbReference type="NCBI Taxonomy" id="679190"/>
    <lineage>
        <taxon>Bacteria</taxon>
        <taxon>Pseudomonadati</taxon>
        <taxon>Bacteroidota</taxon>
        <taxon>Bacteroidia</taxon>
        <taxon>Bacteroidales</taxon>
        <taxon>Prevotellaceae</taxon>
        <taxon>Hoylesella</taxon>
    </lineage>
</organism>
<gene>
    <name evidence="2" type="ORF">HMPREF0650_1078</name>
</gene>